<dbReference type="AlphaFoldDB" id="A0A8X6SZR8"/>
<name>A0A8X6SZR8_NEPPI</name>
<proteinExistence type="predicted"/>
<reference evidence="1" key="1">
    <citation type="submission" date="2020-08" db="EMBL/GenBank/DDBJ databases">
        <title>Multicomponent nature underlies the extraordinary mechanical properties of spider dragline silk.</title>
        <authorList>
            <person name="Kono N."/>
            <person name="Nakamura H."/>
            <person name="Mori M."/>
            <person name="Yoshida Y."/>
            <person name="Ohtoshi R."/>
            <person name="Malay A.D."/>
            <person name="Moran D.A.P."/>
            <person name="Tomita M."/>
            <person name="Numata K."/>
            <person name="Arakawa K."/>
        </authorList>
    </citation>
    <scope>NUCLEOTIDE SEQUENCE</scope>
</reference>
<evidence type="ECO:0000313" key="2">
    <source>
        <dbReference type="Proteomes" id="UP000887013"/>
    </source>
</evidence>
<dbReference type="EMBL" id="BMAW01095727">
    <property type="protein sequence ID" value="GFS71502.1"/>
    <property type="molecule type" value="Genomic_DNA"/>
</dbReference>
<sequence>MMPAHTFTENRSWTARGLVACGLSSDNLWVLCELNTSSQVKVNSPVNKTEPEKRRSFAQISKYQLAIVEQNRLR</sequence>
<dbReference type="Proteomes" id="UP000887013">
    <property type="component" value="Unassembled WGS sequence"/>
</dbReference>
<comment type="caution">
    <text evidence="1">The sequence shown here is derived from an EMBL/GenBank/DDBJ whole genome shotgun (WGS) entry which is preliminary data.</text>
</comment>
<evidence type="ECO:0000313" key="1">
    <source>
        <dbReference type="EMBL" id="GFS71502.1"/>
    </source>
</evidence>
<gene>
    <name evidence="1" type="ORF">NPIL_542171</name>
</gene>
<accession>A0A8X6SZR8</accession>
<organism evidence="1 2">
    <name type="scientific">Nephila pilipes</name>
    <name type="common">Giant wood spider</name>
    <name type="synonym">Nephila maculata</name>
    <dbReference type="NCBI Taxonomy" id="299642"/>
    <lineage>
        <taxon>Eukaryota</taxon>
        <taxon>Metazoa</taxon>
        <taxon>Ecdysozoa</taxon>
        <taxon>Arthropoda</taxon>
        <taxon>Chelicerata</taxon>
        <taxon>Arachnida</taxon>
        <taxon>Araneae</taxon>
        <taxon>Araneomorphae</taxon>
        <taxon>Entelegynae</taxon>
        <taxon>Araneoidea</taxon>
        <taxon>Nephilidae</taxon>
        <taxon>Nephila</taxon>
    </lineage>
</organism>
<keyword evidence="2" id="KW-1185">Reference proteome</keyword>
<protein>
    <submittedName>
        <fullName evidence="1">Uncharacterized protein</fullName>
    </submittedName>
</protein>